<gene>
    <name evidence="2" type="ORF">CDL12_07813</name>
</gene>
<evidence type="ECO:0000256" key="1">
    <source>
        <dbReference type="SAM" id="SignalP"/>
    </source>
</evidence>
<evidence type="ECO:0000313" key="2">
    <source>
        <dbReference type="EMBL" id="PIN19513.1"/>
    </source>
</evidence>
<dbReference type="EMBL" id="NKXS01001265">
    <property type="protein sequence ID" value="PIN19513.1"/>
    <property type="molecule type" value="Genomic_DNA"/>
</dbReference>
<organism evidence="2 3">
    <name type="scientific">Handroanthus impetiginosus</name>
    <dbReference type="NCBI Taxonomy" id="429701"/>
    <lineage>
        <taxon>Eukaryota</taxon>
        <taxon>Viridiplantae</taxon>
        <taxon>Streptophyta</taxon>
        <taxon>Embryophyta</taxon>
        <taxon>Tracheophyta</taxon>
        <taxon>Spermatophyta</taxon>
        <taxon>Magnoliopsida</taxon>
        <taxon>eudicotyledons</taxon>
        <taxon>Gunneridae</taxon>
        <taxon>Pentapetalae</taxon>
        <taxon>asterids</taxon>
        <taxon>lamiids</taxon>
        <taxon>Lamiales</taxon>
        <taxon>Bignoniaceae</taxon>
        <taxon>Crescentiina</taxon>
        <taxon>Tabebuia alliance</taxon>
        <taxon>Handroanthus</taxon>
    </lineage>
</organism>
<reference evidence="3" key="1">
    <citation type="journal article" date="2018" name="Gigascience">
        <title>Genome assembly of the Pink Ipe (Handroanthus impetiginosus, Bignoniaceae), a highly valued, ecologically keystone Neotropical timber forest tree.</title>
        <authorList>
            <person name="Silva-Junior O.B."/>
            <person name="Grattapaglia D."/>
            <person name="Novaes E."/>
            <person name="Collevatti R.G."/>
        </authorList>
    </citation>
    <scope>NUCLEOTIDE SEQUENCE [LARGE SCALE GENOMIC DNA]</scope>
    <source>
        <strain evidence="3">cv. UFG-1</strain>
    </source>
</reference>
<evidence type="ECO:0000313" key="3">
    <source>
        <dbReference type="Proteomes" id="UP000231279"/>
    </source>
</evidence>
<protein>
    <submittedName>
        <fullName evidence="2">Uncharacterized protein</fullName>
    </submittedName>
</protein>
<keyword evidence="3" id="KW-1185">Reference proteome</keyword>
<proteinExistence type="predicted"/>
<sequence>MKKIHFLLVLLICFMASISSSSMVGAQKLQLPYCRVNSDCQPVCAPNCVFCVCAGGVCFRGCGGKLTVANNKAILAKNEQPISN</sequence>
<accession>A0A2G9HPZ3</accession>
<keyword evidence="1" id="KW-0732">Signal</keyword>
<dbReference type="AlphaFoldDB" id="A0A2G9HPZ3"/>
<name>A0A2G9HPZ3_9LAMI</name>
<feature type="chain" id="PRO_5013587334" evidence="1">
    <location>
        <begin position="21"/>
        <end position="84"/>
    </location>
</feature>
<dbReference type="Proteomes" id="UP000231279">
    <property type="component" value="Unassembled WGS sequence"/>
</dbReference>
<comment type="caution">
    <text evidence="2">The sequence shown here is derived from an EMBL/GenBank/DDBJ whole genome shotgun (WGS) entry which is preliminary data.</text>
</comment>
<feature type="signal peptide" evidence="1">
    <location>
        <begin position="1"/>
        <end position="20"/>
    </location>
</feature>